<dbReference type="PANTHER" id="PTHR43649">
    <property type="entry name" value="ARABINOSE-BINDING PROTEIN-RELATED"/>
    <property type="match status" value="1"/>
</dbReference>
<accession>A0A8J2YK60</accession>
<dbReference type="Proteomes" id="UP000628775">
    <property type="component" value="Unassembled WGS sequence"/>
</dbReference>
<evidence type="ECO:0000313" key="2">
    <source>
        <dbReference type="EMBL" id="GGE49140.1"/>
    </source>
</evidence>
<evidence type="ECO:0000313" key="3">
    <source>
        <dbReference type="Proteomes" id="UP000628775"/>
    </source>
</evidence>
<name>A0A8J2YK60_9BACL</name>
<sequence>MIKRKKQKLGLLVLVLSLFILTALTGCDSSKKSSSSSSGDQGAISYYVQLNGNAGAIMKNYSNIGAYKQIEKETGVKVDFQHPPTDSDDMNQQFNLMMASGDLPDVIEWYWNTVPGGAEKYLKSGQIIKLNDYIKKYAPNLSKVLKEHPEWKKEISTDSGDIYGFPFLRGDPKLLTFFGPMIRKDWLDKLGLKVPTTIDEWHTVLKAFKTEDPNGNGKADEIPLLPDLNSNAFIGAFGITPGFYQENGTVKYGPMEPEFKDYLALMHQWYKEGLIDPNYVATDTKLRDANVTGNKLGAFISYAGSGIGYYTGLMKDKDPKFKLAGTPYPTLKKGETPIVSQEDNVYTGVAAVITSSNKHIKDTIKFLDYAYGDKGHMLMNFGIEGKSYDMDNGYPKYTKEITNNSKGLPMAQALAQYTRSSWNGPFVQDKRYIEQYMQDPEQKDAVNQWMKGKNAILMPPVTPTPDESTKLASILNDVNTYKDTMINKFIMGKEPLSHFDKYVKTMQGMGIDKAVKIEQAALDRYNKR</sequence>
<organism evidence="2 3">
    <name type="scientific">Pullulanibacillus camelliae</name>
    <dbReference type="NCBI Taxonomy" id="1707096"/>
    <lineage>
        <taxon>Bacteria</taxon>
        <taxon>Bacillati</taxon>
        <taxon>Bacillota</taxon>
        <taxon>Bacilli</taxon>
        <taxon>Bacillales</taxon>
        <taxon>Sporolactobacillaceae</taxon>
        <taxon>Pullulanibacillus</taxon>
    </lineage>
</organism>
<evidence type="ECO:0000256" key="1">
    <source>
        <dbReference type="SAM" id="SignalP"/>
    </source>
</evidence>
<keyword evidence="1" id="KW-0732">Signal</keyword>
<reference evidence="2" key="1">
    <citation type="journal article" date="2014" name="Int. J. Syst. Evol. Microbiol.">
        <title>Complete genome sequence of Corynebacterium casei LMG S-19264T (=DSM 44701T), isolated from a smear-ripened cheese.</title>
        <authorList>
            <consortium name="US DOE Joint Genome Institute (JGI-PGF)"/>
            <person name="Walter F."/>
            <person name="Albersmeier A."/>
            <person name="Kalinowski J."/>
            <person name="Ruckert C."/>
        </authorList>
    </citation>
    <scope>NUCLEOTIDE SEQUENCE</scope>
    <source>
        <strain evidence="2">CGMCC 1.15371</strain>
    </source>
</reference>
<dbReference type="InterPro" id="IPR006059">
    <property type="entry name" value="SBP"/>
</dbReference>
<dbReference type="SUPFAM" id="SSF53850">
    <property type="entry name" value="Periplasmic binding protein-like II"/>
    <property type="match status" value="1"/>
</dbReference>
<gene>
    <name evidence="2" type="ORF">GCM10011391_29970</name>
</gene>
<feature type="signal peptide" evidence="1">
    <location>
        <begin position="1"/>
        <end position="25"/>
    </location>
</feature>
<reference evidence="2" key="2">
    <citation type="submission" date="2020-09" db="EMBL/GenBank/DDBJ databases">
        <authorList>
            <person name="Sun Q."/>
            <person name="Zhou Y."/>
        </authorList>
    </citation>
    <scope>NUCLEOTIDE SEQUENCE</scope>
    <source>
        <strain evidence="2">CGMCC 1.15371</strain>
    </source>
</reference>
<dbReference type="InterPro" id="IPR050490">
    <property type="entry name" value="Bact_solute-bd_prot1"/>
</dbReference>
<dbReference type="PANTHER" id="PTHR43649:SF12">
    <property type="entry name" value="DIACETYLCHITOBIOSE BINDING PROTEIN DASA"/>
    <property type="match status" value="1"/>
</dbReference>
<protein>
    <submittedName>
        <fullName evidence="2">Sugar ABC transporter permease</fullName>
    </submittedName>
</protein>
<keyword evidence="3" id="KW-1185">Reference proteome</keyword>
<proteinExistence type="predicted"/>
<feature type="chain" id="PRO_5039525185" evidence="1">
    <location>
        <begin position="26"/>
        <end position="528"/>
    </location>
</feature>
<dbReference type="Pfam" id="PF01547">
    <property type="entry name" value="SBP_bac_1"/>
    <property type="match status" value="1"/>
</dbReference>
<dbReference type="AlphaFoldDB" id="A0A8J2YK60"/>
<dbReference type="Gene3D" id="3.40.190.10">
    <property type="entry name" value="Periplasmic binding protein-like II"/>
    <property type="match status" value="2"/>
</dbReference>
<comment type="caution">
    <text evidence="2">The sequence shown here is derived from an EMBL/GenBank/DDBJ whole genome shotgun (WGS) entry which is preliminary data.</text>
</comment>
<dbReference type="PROSITE" id="PS51257">
    <property type="entry name" value="PROKAR_LIPOPROTEIN"/>
    <property type="match status" value="1"/>
</dbReference>
<dbReference type="EMBL" id="BMIR01000016">
    <property type="protein sequence ID" value="GGE49140.1"/>
    <property type="molecule type" value="Genomic_DNA"/>
</dbReference>